<gene>
    <name evidence="2" type="ORF">CN495_07805</name>
</gene>
<dbReference type="InterPro" id="IPR025334">
    <property type="entry name" value="DUF4240"/>
</dbReference>
<dbReference type="RefSeq" id="WP_098316994.1">
    <property type="nucleotide sequence ID" value="NZ_NTYF01000023.1"/>
</dbReference>
<feature type="domain" description="DUF4240" evidence="1">
    <location>
        <begin position="3"/>
        <end position="98"/>
    </location>
</feature>
<evidence type="ECO:0000259" key="1">
    <source>
        <dbReference type="Pfam" id="PF14024"/>
    </source>
</evidence>
<dbReference type="AlphaFoldDB" id="A0ABD6SAS2"/>
<name>A0ABD6SAS2_BACTU</name>
<comment type="caution">
    <text evidence="2">The sequence shown here is derived from an EMBL/GenBank/DDBJ whole genome shotgun (WGS) entry which is preliminary data.</text>
</comment>
<proteinExistence type="predicted"/>
<dbReference type="Pfam" id="PF14024">
    <property type="entry name" value="DUF4240"/>
    <property type="match status" value="1"/>
</dbReference>
<reference evidence="2 3" key="1">
    <citation type="submission" date="2017-09" db="EMBL/GenBank/DDBJ databases">
        <title>Large-scale bioinformatics analysis of Bacillus genomes uncovers conserved roles of natural products in bacterial physiology.</title>
        <authorList>
            <consortium name="Agbiome Team Llc"/>
            <person name="Bleich R.M."/>
            <person name="Kirk G.J."/>
            <person name="Santa Maria K.C."/>
            <person name="Allen S.E."/>
            <person name="Farag S."/>
            <person name="Shank E.A."/>
            <person name="Bowers A."/>
        </authorList>
    </citation>
    <scope>NUCLEOTIDE SEQUENCE [LARGE SCALE GENOMIC DNA]</scope>
    <source>
        <strain evidence="2 3">AFS005140</strain>
    </source>
</reference>
<organism evidence="2 3">
    <name type="scientific">Bacillus thuringiensis</name>
    <dbReference type="NCBI Taxonomy" id="1428"/>
    <lineage>
        <taxon>Bacteria</taxon>
        <taxon>Bacillati</taxon>
        <taxon>Bacillota</taxon>
        <taxon>Bacilli</taxon>
        <taxon>Bacillales</taxon>
        <taxon>Bacillaceae</taxon>
        <taxon>Bacillus</taxon>
        <taxon>Bacillus cereus group</taxon>
    </lineage>
</organism>
<accession>A0ABD6SAS2</accession>
<dbReference type="EMBL" id="NTYF01000023">
    <property type="protein sequence ID" value="PER55649.1"/>
    <property type="molecule type" value="Genomic_DNA"/>
</dbReference>
<evidence type="ECO:0000313" key="3">
    <source>
        <dbReference type="Proteomes" id="UP000219897"/>
    </source>
</evidence>
<dbReference type="Proteomes" id="UP000219897">
    <property type="component" value="Unassembled WGS sequence"/>
</dbReference>
<evidence type="ECO:0000313" key="2">
    <source>
        <dbReference type="EMBL" id="PER55649.1"/>
    </source>
</evidence>
<protein>
    <recommendedName>
        <fullName evidence="1">DUF4240 domain-containing protein</fullName>
    </recommendedName>
</protein>
<sequence>MNKTLWKVVAESKAGQVVLDSSTQYKNLKSVLSKMDKKEVKEAYDAWSKIRSNLYNDEEFNQLHGNDGGFVHAGDDGFYMDFASWLIAQGEELFNDFQKRGHVAVIEYVDKHKIGRDDYLYECMVYAFHDYID</sequence>